<feature type="region of interest" description="Disordered" evidence="1">
    <location>
        <begin position="53"/>
        <end position="78"/>
    </location>
</feature>
<reference evidence="2 3" key="1">
    <citation type="submission" date="2019-02" db="EMBL/GenBank/DDBJ databases">
        <title>Draft genome sequences of novel Actinobacteria.</title>
        <authorList>
            <person name="Sahin N."/>
            <person name="Ay H."/>
            <person name="Saygin H."/>
        </authorList>
    </citation>
    <scope>NUCLEOTIDE SEQUENCE [LARGE SCALE GENOMIC DNA]</scope>
    <source>
        <strain evidence="2 3">KC201</strain>
    </source>
</reference>
<feature type="compositionally biased region" description="Polar residues" evidence="1">
    <location>
        <begin position="59"/>
        <end position="69"/>
    </location>
</feature>
<evidence type="ECO:0000313" key="3">
    <source>
        <dbReference type="Proteomes" id="UP000295157"/>
    </source>
</evidence>
<evidence type="ECO:0000313" key="2">
    <source>
        <dbReference type="EMBL" id="TDC04826.1"/>
    </source>
</evidence>
<gene>
    <name evidence="2" type="ORF">E1267_21570</name>
</gene>
<proteinExistence type="predicted"/>
<dbReference type="EMBL" id="SMJZ01000081">
    <property type="protein sequence ID" value="TDC04826.1"/>
    <property type="molecule type" value="Genomic_DNA"/>
</dbReference>
<organism evidence="2 3">
    <name type="scientific">Nonomuraea longispora</name>
    <dbReference type="NCBI Taxonomy" id="1848320"/>
    <lineage>
        <taxon>Bacteria</taxon>
        <taxon>Bacillati</taxon>
        <taxon>Actinomycetota</taxon>
        <taxon>Actinomycetes</taxon>
        <taxon>Streptosporangiales</taxon>
        <taxon>Streptosporangiaceae</taxon>
        <taxon>Nonomuraea</taxon>
    </lineage>
</organism>
<sequence length="78" mass="8591">MVSPALRPLPLEDRDKGVEILALRQQITLVERQLCVGATVRFARLNCTDGVFPQAESPRYSTTGETLMPSSARPAHRA</sequence>
<name>A0A4V2XK23_9ACTN</name>
<protein>
    <submittedName>
        <fullName evidence="2">Uncharacterized protein</fullName>
    </submittedName>
</protein>
<comment type="caution">
    <text evidence="2">The sequence shown here is derived from an EMBL/GenBank/DDBJ whole genome shotgun (WGS) entry which is preliminary data.</text>
</comment>
<evidence type="ECO:0000256" key="1">
    <source>
        <dbReference type="SAM" id="MobiDB-lite"/>
    </source>
</evidence>
<keyword evidence="3" id="KW-1185">Reference proteome</keyword>
<dbReference type="OrthoDB" id="1551204at2"/>
<dbReference type="AlphaFoldDB" id="A0A4V2XK23"/>
<accession>A0A4V2XK23</accession>
<dbReference type="Proteomes" id="UP000295157">
    <property type="component" value="Unassembled WGS sequence"/>
</dbReference>